<name>A0A3B1BC80_9ZZZZ</name>
<keyword evidence="4" id="KW-0732">Signal</keyword>
<comment type="subcellular location">
    <subcellularLocation>
        <location evidence="1">Cell outer membrane</location>
        <topology evidence="1">Multi-pass membrane protein</topology>
    </subcellularLocation>
</comment>
<dbReference type="InterPro" id="IPR037066">
    <property type="entry name" value="Plug_dom_sf"/>
</dbReference>
<dbReference type="AlphaFoldDB" id="A0A3B1BC80"/>
<dbReference type="GO" id="GO:0009279">
    <property type="term" value="C:cell outer membrane"/>
    <property type="evidence" value="ECO:0007669"/>
    <property type="project" value="UniProtKB-SubCell"/>
</dbReference>
<evidence type="ECO:0000313" key="11">
    <source>
        <dbReference type="EMBL" id="VAX07990.1"/>
    </source>
</evidence>
<keyword evidence="3" id="KW-0812">Transmembrane</keyword>
<evidence type="ECO:0000256" key="6">
    <source>
        <dbReference type="ARBA" id="ARBA00023136"/>
    </source>
</evidence>
<dbReference type="InterPro" id="IPR012910">
    <property type="entry name" value="Plug_dom"/>
</dbReference>
<dbReference type="Gene3D" id="2.170.130.10">
    <property type="entry name" value="TonB-dependent receptor, plug domain"/>
    <property type="match status" value="1"/>
</dbReference>
<dbReference type="GO" id="GO:0044718">
    <property type="term" value="P:siderophore transmembrane transport"/>
    <property type="evidence" value="ECO:0007669"/>
    <property type="project" value="TreeGrafter"/>
</dbReference>
<dbReference type="PANTHER" id="PTHR30069">
    <property type="entry name" value="TONB-DEPENDENT OUTER MEMBRANE RECEPTOR"/>
    <property type="match status" value="1"/>
</dbReference>
<evidence type="ECO:0000256" key="8">
    <source>
        <dbReference type="ARBA" id="ARBA00023237"/>
    </source>
</evidence>
<dbReference type="Pfam" id="PF00593">
    <property type="entry name" value="TonB_dep_Rec_b-barrel"/>
    <property type="match status" value="1"/>
</dbReference>
<dbReference type="InterPro" id="IPR000531">
    <property type="entry name" value="Beta-barrel_TonB"/>
</dbReference>
<feature type="domain" description="TonB-dependent receptor-like beta-barrel" evidence="9">
    <location>
        <begin position="188"/>
        <end position="631"/>
    </location>
</feature>
<keyword evidence="8" id="KW-0998">Cell outer membrane</keyword>
<dbReference type="PANTHER" id="PTHR30069:SF29">
    <property type="entry name" value="HEMOGLOBIN AND HEMOGLOBIN-HAPTOGLOBIN-BINDING PROTEIN 1-RELATED"/>
    <property type="match status" value="1"/>
</dbReference>
<dbReference type="Gene3D" id="2.40.170.20">
    <property type="entry name" value="TonB-dependent receptor, beta-barrel domain"/>
    <property type="match status" value="1"/>
</dbReference>
<evidence type="ECO:0000256" key="3">
    <source>
        <dbReference type="ARBA" id="ARBA00022692"/>
    </source>
</evidence>
<sequence length="662" mass="74519">MDASYPLAILIFAAALAPPTIAAAENELTELSLEELMEVQVTSVAKKPQSLANTAAAAFVITQEDIRRSGAIAMPDLLRMVPGMNVARIDANTWAVSARGFNDWFSNKLLVMIDGRSVYTPFFSGVYWDAQKLLLEDIERIEVVRGPGGTIWGANAVNGVINVITKHASDTTGNLTTVKVDSQESGTISYRHGGQTTGGLSYRVYGKAAEQGAGSGGADDGRVGRIGFRTDLQTNHQNTYTLSGEAYRGTMGERFEPNTLRDPYFRNLTSDSEISGGHLLARWVQQPANERQLEVQAYLDHSKRDQFYFEDSRTTFDLDMHYRFPFSDRQEIHWGAGWRYIENDSSPALWHLNPDSRSDQKWSFFIQDEITIIPERLRVTIGSKFEHNDYTGFEYQPSARVLWTPSSWHSLWSSWSRAVRTPSRFEHDGSILRAPTAAPNTYITIEGDSRMVSEVVYAYELGYRFQPRTDLLLDAALFYNVYDKLRTIEPSPPHASPPHLIPHTQIPAIVDNKLRGETYGLELAAKWQLSPQWALHAAYSYLDMQLHTASDSGDLLEEGDEKDSPTHQLFLRSTLNLPHAWELDADLRYVSETMRNEQSIQDGGEDYLTLDLRLGWRPHPGLELALGGRNLLGKKKEYRSALIDLQETEAAPTVYGSLVWHY</sequence>
<dbReference type="Pfam" id="PF07715">
    <property type="entry name" value="Plug"/>
    <property type="match status" value="1"/>
</dbReference>
<dbReference type="InterPro" id="IPR036942">
    <property type="entry name" value="Beta-barrel_TonB_sf"/>
</dbReference>
<dbReference type="SUPFAM" id="SSF56935">
    <property type="entry name" value="Porins"/>
    <property type="match status" value="1"/>
</dbReference>
<organism evidence="11">
    <name type="scientific">hydrothermal vent metagenome</name>
    <dbReference type="NCBI Taxonomy" id="652676"/>
    <lineage>
        <taxon>unclassified sequences</taxon>
        <taxon>metagenomes</taxon>
        <taxon>ecological metagenomes</taxon>
    </lineage>
</organism>
<accession>A0A3B1BC80</accession>
<dbReference type="GO" id="GO:0015344">
    <property type="term" value="F:siderophore uptake transmembrane transporter activity"/>
    <property type="evidence" value="ECO:0007669"/>
    <property type="project" value="TreeGrafter"/>
</dbReference>
<gene>
    <name evidence="11" type="ORF">MNBD_GAMMA26-1677</name>
</gene>
<evidence type="ECO:0000259" key="10">
    <source>
        <dbReference type="Pfam" id="PF07715"/>
    </source>
</evidence>
<evidence type="ECO:0000256" key="5">
    <source>
        <dbReference type="ARBA" id="ARBA00023077"/>
    </source>
</evidence>
<feature type="domain" description="TonB-dependent receptor plug" evidence="10">
    <location>
        <begin position="52"/>
        <end position="160"/>
    </location>
</feature>
<evidence type="ECO:0000256" key="7">
    <source>
        <dbReference type="ARBA" id="ARBA00023170"/>
    </source>
</evidence>
<evidence type="ECO:0000256" key="2">
    <source>
        <dbReference type="ARBA" id="ARBA00022448"/>
    </source>
</evidence>
<evidence type="ECO:0000259" key="9">
    <source>
        <dbReference type="Pfam" id="PF00593"/>
    </source>
</evidence>
<keyword evidence="5" id="KW-0798">TonB box</keyword>
<dbReference type="EMBL" id="UOFX01000034">
    <property type="protein sequence ID" value="VAX07990.1"/>
    <property type="molecule type" value="Genomic_DNA"/>
</dbReference>
<keyword evidence="6" id="KW-0472">Membrane</keyword>
<keyword evidence="2" id="KW-0813">Transport</keyword>
<dbReference type="InterPro" id="IPR039426">
    <property type="entry name" value="TonB-dep_rcpt-like"/>
</dbReference>
<proteinExistence type="predicted"/>
<protein>
    <submittedName>
        <fullName evidence="11">TonB-dependent receptor Outer membrane receptor for ferrienterochelin and colicins</fullName>
    </submittedName>
</protein>
<evidence type="ECO:0000256" key="1">
    <source>
        <dbReference type="ARBA" id="ARBA00004571"/>
    </source>
</evidence>
<dbReference type="PROSITE" id="PS52016">
    <property type="entry name" value="TONB_DEPENDENT_REC_3"/>
    <property type="match status" value="1"/>
</dbReference>
<keyword evidence="7 11" id="KW-0675">Receptor</keyword>
<evidence type="ECO:0000256" key="4">
    <source>
        <dbReference type="ARBA" id="ARBA00022729"/>
    </source>
</evidence>
<reference evidence="11" key="1">
    <citation type="submission" date="2018-06" db="EMBL/GenBank/DDBJ databases">
        <authorList>
            <person name="Zhirakovskaya E."/>
        </authorList>
    </citation>
    <scope>NUCLEOTIDE SEQUENCE</scope>
</reference>